<keyword evidence="8" id="KW-1185">Reference proteome</keyword>
<dbReference type="Gene3D" id="3.30.70.20">
    <property type="match status" value="2"/>
</dbReference>
<dbReference type="RefSeq" id="WP_048694773.1">
    <property type="nucleotide sequence ID" value="NZ_KQ130503.1"/>
</dbReference>
<feature type="domain" description="4Fe-4S ferredoxin-type" evidence="6">
    <location>
        <begin position="133"/>
        <end position="162"/>
    </location>
</feature>
<feature type="domain" description="4Fe-4S ferredoxin-type" evidence="6">
    <location>
        <begin position="27"/>
        <end position="58"/>
    </location>
</feature>
<dbReference type="AlphaFoldDB" id="A0A0J8GTS8"/>
<feature type="domain" description="4Fe-4S ferredoxin-type" evidence="6">
    <location>
        <begin position="59"/>
        <end position="90"/>
    </location>
</feature>
<dbReference type="GO" id="GO:0051539">
    <property type="term" value="F:4 iron, 4 sulfur cluster binding"/>
    <property type="evidence" value="ECO:0007669"/>
    <property type="project" value="UniProtKB-KW"/>
</dbReference>
<dbReference type="NCBIfam" id="TIGR00402">
    <property type="entry name" value="napF"/>
    <property type="match status" value="1"/>
</dbReference>
<name>A0A0J8GTS8_9ALTE</name>
<dbReference type="OrthoDB" id="9808559at2"/>
<keyword evidence="5" id="KW-0411">Iron-sulfur</keyword>
<organism evidence="7 8">
    <name type="scientific">Catenovulum maritimum</name>
    <dbReference type="NCBI Taxonomy" id="1513271"/>
    <lineage>
        <taxon>Bacteria</taxon>
        <taxon>Pseudomonadati</taxon>
        <taxon>Pseudomonadota</taxon>
        <taxon>Gammaproteobacteria</taxon>
        <taxon>Alteromonadales</taxon>
        <taxon>Alteromonadaceae</taxon>
        <taxon>Catenovulum</taxon>
    </lineage>
</organism>
<dbReference type="Proteomes" id="UP000037600">
    <property type="component" value="Unassembled WGS sequence"/>
</dbReference>
<keyword evidence="1" id="KW-0004">4Fe-4S</keyword>
<keyword evidence="4" id="KW-0408">Iron</keyword>
<dbReference type="STRING" id="1513271.XM47_16035"/>
<proteinExistence type="predicted"/>
<dbReference type="InterPro" id="IPR050157">
    <property type="entry name" value="PSI_iron-sulfur_center"/>
</dbReference>
<evidence type="ECO:0000256" key="2">
    <source>
        <dbReference type="ARBA" id="ARBA00022723"/>
    </source>
</evidence>
<dbReference type="Pfam" id="PF13187">
    <property type="entry name" value="Fer4_9"/>
    <property type="match status" value="1"/>
</dbReference>
<dbReference type="GO" id="GO:0046872">
    <property type="term" value="F:metal ion binding"/>
    <property type="evidence" value="ECO:0007669"/>
    <property type="project" value="UniProtKB-KW"/>
</dbReference>
<evidence type="ECO:0000256" key="5">
    <source>
        <dbReference type="ARBA" id="ARBA00023014"/>
    </source>
</evidence>
<dbReference type="PROSITE" id="PS51379">
    <property type="entry name" value="4FE4S_FER_2"/>
    <property type="match status" value="3"/>
</dbReference>
<evidence type="ECO:0000256" key="4">
    <source>
        <dbReference type="ARBA" id="ARBA00023004"/>
    </source>
</evidence>
<evidence type="ECO:0000256" key="1">
    <source>
        <dbReference type="ARBA" id="ARBA00022485"/>
    </source>
</evidence>
<evidence type="ECO:0000313" key="7">
    <source>
        <dbReference type="EMBL" id="KMT64093.1"/>
    </source>
</evidence>
<dbReference type="SUPFAM" id="SSF54862">
    <property type="entry name" value="4Fe-4S ferredoxins"/>
    <property type="match status" value="1"/>
</dbReference>
<dbReference type="InterPro" id="IPR017900">
    <property type="entry name" value="4Fe4S_Fe_S_CS"/>
</dbReference>
<dbReference type="CDD" id="cd10564">
    <property type="entry name" value="NapF_like"/>
    <property type="match status" value="1"/>
</dbReference>
<accession>A0A0J8GTS8</accession>
<protein>
    <recommendedName>
        <fullName evidence="6">4Fe-4S ferredoxin-type domain-containing protein</fullName>
    </recommendedName>
</protein>
<evidence type="ECO:0000313" key="8">
    <source>
        <dbReference type="Proteomes" id="UP000037600"/>
    </source>
</evidence>
<dbReference type="PROSITE" id="PS00198">
    <property type="entry name" value="4FE4S_FER_1"/>
    <property type="match status" value="2"/>
</dbReference>
<reference evidence="7 8" key="1">
    <citation type="submission" date="2015-04" db="EMBL/GenBank/DDBJ databases">
        <title>Draft Genome Sequence of the Novel Agar-Digesting Marine Bacterium Q1.</title>
        <authorList>
            <person name="Li Y."/>
            <person name="Li D."/>
            <person name="Chen G."/>
            <person name="Du Z."/>
        </authorList>
    </citation>
    <scope>NUCLEOTIDE SEQUENCE [LARGE SCALE GENOMIC DNA]</scope>
    <source>
        <strain evidence="7 8">Q1</strain>
    </source>
</reference>
<keyword evidence="3" id="KW-0677">Repeat</keyword>
<dbReference type="PANTHER" id="PTHR24960:SF79">
    <property type="entry name" value="PHOTOSYSTEM I IRON-SULFUR CENTER"/>
    <property type="match status" value="1"/>
</dbReference>
<comment type="caution">
    <text evidence="7">The sequence shown here is derived from an EMBL/GenBank/DDBJ whole genome shotgun (WGS) entry which is preliminary data.</text>
</comment>
<dbReference type="InterPro" id="IPR017896">
    <property type="entry name" value="4Fe4S_Fe-S-bd"/>
</dbReference>
<dbReference type="Pfam" id="PF12838">
    <property type="entry name" value="Fer4_7"/>
    <property type="match status" value="1"/>
</dbReference>
<gene>
    <name evidence="7" type="ORF">XM47_16035</name>
</gene>
<evidence type="ECO:0000259" key="6">
    <source>
        <dbReference type="PROSITE" id="PS51379"/>
    </source>
</evidence>
<evidence type="ECO:0000256" key="3">
    <source>
        <dbReference type="ARBA" id="ARBA00022737"/>
    </source>
</evidence>
<dbReference type="PANTHER" id="PTHR24960">
    <property type="entry name" value="PHOTOSYSTEM I IRON-SULFUR CENTER-RELATED"/>
    <property type="match status" value="1"/>
</dbReference>
<dbReference type="EMBL" id="LAZL01000031">
    <property type="protein sequence ID" value="KMT64093.1"/>
    <property type="molecule type" value="Genomic_DNA"/>
</dbReference>
<dbReference type="InterPro" id="IPR004496">
    <property type="entry name" value="NapF"/>
</dbReference>
<keyword evidence="2" id="KW-0479">Metal-binding</keyword>
<sequence>MVDLAKRSLLRGRLTQKTQLVVMRPPWSAAEDTFTNECTQCNQCIEACPTKVIQKGEGGYPELNFAKDECDFCEDCIKACPTKAIDQTNPKTNQFFPVLTDNCLAQKNIYCRSCGENCEPQAIEFKYINGAIAQPQINLDACIQCGACVSPCPTQAVQFKPLAQLKTTNQTLQEQTHV</sequence>